<dbReference type="RefSeq" id="WP_021692079.1">
    <property type="nucleotide sequence ID" value="NZ_BATB01000001.1"/>
</dbReference>
<reference evidence="1" key="1">
    <citation type="journal article" date="2013" name="Genome Announc.">
        <title>Draft Genome Sequence of Loktanella cinnabarina LL-001T, Isolated from Deep-Sea Floor Sediment.</title>
        <authorList>
            <person name="Nishi S."/>
            <person name="Tsubouchi T."/>
            <person name="Takaki Y."/>
            <person name="Koyanagi R."/>
            <person name="Satoh N."/>
            <person name="Maruyama T."/>
            <person name="Hatada Y."/>
        </authorList>
    </citation>
    <scope>NUCLEOTIDE SEQUENCE [LARGE SCALE GENOMIC DNA]</scope>
    <source>
        <strain evidence="1">LL-001</strain>
    </source>
</reference>
<comment type="caution">
    <text evidence="1">The sequence shown here is derived from an EMBL/GenBank/DDBJ whole genome shotgun (WGS) entry which is preliminary data.</text>
</comment>
<proteinExistence type="predicted"/>
<dbReference type="AlphaFoldDB" id="U2YY32"/>
<dbReference type="EMBL" id="BATB01000001">
    <property type="protein sequence ID" value="GAD53970.1"/>
    <property type="molecule type" value="Genomic_DNA"/>
</dbReference>
<dbReference type="eggNOG" id="ENOG50312ZM">
    <property type="taxonomic scope" value="Bacteria"/>
</dbReference>
<keyword evidence="2" id="KW-1185">Reference proteome</keyword>
<evidence type="ECO:0000313" key="1">
    <source>
        <dbReference type="EMBL" id="GAD53970.1"/>
    </source>
</evidence>
<dbReference type="Proteomes" id="UP000016566">
    <property type="component" value="Unassembled WGS sequence"/>
</dbReference>
<evidence type="ECO:0000313" key="2">
    <source>
        <dbReference type="Proteomes" id="UP000016566"/>
    </source>
</evidence>
<name>U2YY32_9RHOB</name>
<accession>U2YY32</accession>
<protein>
    <submittedName>
        <fullName evidence="1">Uncharacterized protein</fullName>
    </submittedName>
</protein>
<sequence>MPKHTAPKETIRRLAQTGRAILEGLVGALLPQPRPQHRPIPIPVTPPRRR</sequence>
<gene>
    <name evidence="1" type="ORF">MBELCI_0022</name>
</gene>
<organism evidence="1 2">
    <name type="scientific">Limimaricola cinnabarinus LL-001</name>
    <dbReference type="NCBI Taxonomy" id="1337093"/>
    <lineage>
        <taxon>Bacteria</taxon>
        <taxon>Pseudomonadati</taxon>
        <taxon>Pseudomonadota</taxon>
        <taxon>Alphaproteobacteria</taxon>
        <taxon>Rhodobacterales</taxon>
        <taxon>Paracoccaceae</taxon>
        <taxon>Limimaricola</taxon>
    </lineage>
</organism>